<evidence type="ECO:0000256" key="3">
    <source>
        <dbReference type="ARBA" id="ARBA00022527"/>
    </source>
</evidence>
<evidence type="ECO:0000256" key="17">
    <source>
        <dbReference type="SAM" id="Phobius"/>
    </source>
</evidence>
<evidence type="ECO:0000259" key="19">
    <source>
        <dbReference type="PROSITE" id="PS50011"/>
    </source>
</evidence>
<dbReference type="Gene3D" id="3.30.200.20">
    <property type="entry name" value="Phosphorylase Kinase, domain 1"/>
    <property type="match status" value="1"/>
</dbReference>
<evidence type="ECO:0000256" key="5">
    <source>
        <dbReference type="ARBA" id="ARBA00022692"/>
    </source>
</evidence>
<dbReference type="Proteomes" id="UP000515151">
    <property type="component" value="Chromosome 4"/>
</dbReference>
<dbReference type="GO" id="GO:0030247">
    <property type="term" value="F:polysaccharide binding"/>
    <property type="evidence" value="ECO:0007669"/>
    <property type="project" value="InterPro"/>
</dbReference>
<evidence type="ECO:0000256" key="10">
    <source>
        <dbReference type="ARBA" id="ARBA00022989"/>
    </source>
</evidence>
<dbReference type="SMART" id="SM00220">
    <property type="entry name" value="S_TKc"/>
    <property type="match status" value="1"/>
</dbReference>
<dbReference type="InterPro" id="IPR008271">
    <property type="entry name" value="Ser/Thr_kinase_AS"/>
</dbReference>
<dbReference type="PANTHER" id="PTHR46008:SF20">
    <property type="entry name" value="PROTEIN KINASE DOMAIN-CONTAINING PROTEIN"/>
    <property type="match status" value="1"/>
</dbReference>
<dbReference type="PROSITE" id="PS00108">
    <property type="entry name" value="PROTEIN_KINASE_ST"/>
    <property type="match status" value="1"/>
</dbReference>
<feature type="transmembrane region" description="Helical" evidence="17">
    <location>
        <begin position="274"/>
        <end position="300"/>
    </location>
</feature>
<evidence type="ECO:0000256" key="4">
    <source>
        <dbReference type="ARBA" id="ARBA00022679"/>
    </source>
</evidence>
<dbReference type="Pfam" id="PF14380">
    <property type="entry name" value="WAK_assoc"/>
    <property type="match status" value="1"/>
</dbReference>
<dbReference type="FunFam" id="1.10.510.10:FF:000161">
    <property type="entry name" value="Wall-associated receptor kinase-like 20"/>
    <property type="match status" value="1"/>
</dbReference>
<evidence type="ECO:0000313" key="20">
    <source>
        <dbReference type="EMBL" id="OWM84648.1"/>
    </source>
</evidence>
<reference evidence="21" key="1">
    <citation type="journal article" date="2017" name="Plant J.">
        <title>The pomegranate (Punica granatum L.) genome and the genomics of punicalagin biosynthesis.</title>
        <authorList>
            <person name="Qin G."/>
            <person name="Xu C."/>
            <person name="Ming R."/>
            <person name="Tang H."/>
            <person name="Guyot R."/>
            <person name="Kramer E.M."/>
            <person name="Hu Y."/>
            <person name="Yi X."/>
            <person name="Qi Y."/>
            <person name="Xu X."/>
            <person name="Gao Z."/>
            <person name="Pan H."/>
            <person name="Jian J."/>
            <person name="Tian Y."/>
            <person name="Yue Z."/>
            <person name="Xu Y."/>
        </authorList>
    </citation>
    <scope>NUCLEOTIDE SEQUENCE [LARGE SCALE GENOMIC DNA]</scope>
    <source>
        <strain evidence="21">cv. Dabenzi</strain>
    </source>
</reference>
<sequence length="721" mass="79967">MARHCHRLLLLPLFSLLFILIRVPQSSGSSSWFSNCSSSFSCGDIRDVNFPFWGGDRPYGCGHPALELTCKNNSTSVLIGGLKYLVREVNSDTQLLRIARQDFLEGICLKKFVNTTLDPELFDLVPGYTNFSFMYGCPPMYYPFPTQFKCSSNGLQNPDGYIFLGDKWPSACVTSVVVPLYDTMLSPFENSSVDFQSVLQEGFEVKLKVDSDACSECVQSNGVCGYDLIANGTTCYCSGQSSGSKSCAFTFTPSPAAPQAQPSPPPQPAKKEKISIGIGIAIAGAGTVGILLGWWLFFLLQRSKRAKRSSFPTTMKDLPPTPSSKSLLVSASSCFSRATPTDPSSKSELGSRSTYFGVRLFSYRELEEATYNFDPSKELGDGGFGTVYYGKLRDGRAVAVKRLYEHNLKRVEQFMNELEILTRLQHPNLVKLHGCTSRRSQELLLVYEYVSNGTVADHLFGRNRATSGPLPWRARLDIAIETADAMAYLHASDVIHRDVKTNNILLDKSFHVKVADFGLSRLFPTDVTHVSTAPQGTPGYVDPEYYQCYRLTDKSDVYSFGVVLCELISSKPAVDTNRHRHDINLAGMAVNRIQNCALHELVDPSLGFDTDYIVRRTVTLVAELAFRCLQDDRDARPTMAEVLESLRMIGNERVSEQKVEVMEEVLGALRGFGDEKATFRTRKPEVIDIRSDDVGLLRQVPPPISPDSTEWTSTSLTPNSV</sequence>
<evidence type="ECO:0000256" key="13">
    <source>
        <dbReference type="ARBA" id="ARBA00047899"/>
    </source>
</evidence>
<evidence type="ECO:0000256" key="12">
    <source>
        <dbReference type="ARBA" id="ARBA00023180"/>
    </source>
</evidence>
<evidence type="ECO:0000256" key="6">
    <source>
        <dbReference type="ARBA" id="ARBA00022729"/>
    </source>
</evidence>
<keyword evidence="7 15" id="KW-0547">Nucleotide-binding</keyword>
<evidence type="ECO:0000256" key="11">
    <source>
        <dbReference type="ARBA" id="ARBA00023136"/>
    </source>
</evidence>
<reference evidence="23" key="4">
    <citation type="submission" date="2025-04" db="UniProtKB">
        <authorList>
            <consortium name="RefSeq"/>
        </authorList>
    </citation>
    <scope>IDENTIFICATION</scope>
    <source>
        <tissue evidence="23">Leaf</tissue>
    </source>
</reference>
<evidence type="ECO:0000313" key="22">
    <source>
        <dbReference type="Proteomes" id="UP000515151"/>
    </source>
</evidence>
<evidence type="ECO:0000256" key="8">
    <source>
        <dbReference type="ARBA" id="ARBA00022777"/>
    </source>
</evidence>
<dbReference type="InterPro" id="IPR000719">
    <property type="entry name" value="Prot_kinase_dom"/>
</dbReference>
<dbReference type="GO" id="GO:0005524">
    <property type="term" value="F:ATP binding"/>
    <property type="evidence" value="ECO:0007669"/>
    <property type="project" value="UniProtKB-UniRule"/>
</dbReference>
<keyword evidence="22" id="KW-1185">Reference proteome</keyword>
<comment type="catalytic activity">
    <reaction evidence="14">
        <text>L-seryl-[protein] + ATP = O-phospho-L-seryl-[protein] + ADP + H(+)</text>
        <dbReference type="Rhea" id="RHEA:17989"/>
        <dbReference type="Rhea" id="RHEA-COMP:9863"/>
        <dbReference type="Rhea" id="RHEA-COMP:11604"/>
        <dbReference type="ChEBI" id="CHEBI:15378"/>
        <dbReference type="ChEBI" id="CHEBI:29999"/>
        <dbReference type="ChEBI" id="CHEBI:30616"/>
        <dbReference type="ChEBI" id="CHEBI:83421"/>
        <dbReference type="ChEBI" id="CHEBI:456216"/>
        <dbReference type="EC" id="2.7.11.1"/>
    </reaction>
</comment>
<evidence type="ECO:0000256" key="15">
    <source>
        <dbReference type="PROSITE-ProRule" id="PRU10141"/>
    </source>
</evidence>
<keyword evidence="12" id="KW-0325">Glycoprotein</keyword>
<keyword evidence="10 17" id="KW-1133">Transmembrane helix</keyword>
<dbReference type="Pfam" id="PF13947">
    <property type="entry name" value="GUB_WAK_bind"/>
    <property type="match status" value="1"/>
</dbReference>
<gene>
    <name evidence="23" type="primary">LOC116205427</name>
    <name evidence="20" type="ORF">CDL15_Pgr027435</name>
</gene>
<comment type="catalytic activity">
    <reaction evidence="13">
        <text>L-threonyl-[protein] + ATP = O-phospho-L-threonyl-[protein] + ADP + H(+)</text>
        <dbReference type="Rhea" id="RHEA:46608"/>
        <dbReference type="Rhea" id="RHEA-COMP:11060"/>
        <dbReference type="Rhea" id="RHEA-COMP:11605"/>
        <dbReference type="ChEBI" id="CHEBI:15378"/>
        <dbReference type="ChEBI" id="CHEBI:30013"/>
        <dbReference type="ChEBI" id="CHEBI:30616"/>
        <dbReference type="ChEBI" id="CHEBI:61977"/>
        <dbReference type="ChEBI" id="CHEBI:456216"/>
        <dbReference type="EC" id="2.7.11.1"/>
    </reaction>
</comment>
<feature type="binding site" evidence="15">
    <location>
        <position position="401"/>
    </location>
    <ligand>
        <name>ATP</name>
        <dbReference type="ChEBI" id="CHEBI:30616"/>
    </ligand>
</feature>
<dbReference type="Pfam" id="PF07714">
    <property type="entry name" value="PK_Tyr_Ser-Thr"/>
    <property type="match status" value="1"/>
</dbReference>
<keyword evidence="8" id="KW-0418">Kinase</keyword>
<reference evidence="20" key="2">
    <citation type="submission" date="2017-06" db="EMBL/GenBank/DDBJ databases">
        <title>The pomegranate genome and the genomics of punicalagin biosynthesis.</title>
        <authorList>
            <person name="Xu C."/>
        </authorList>
    </citation>
    <scope>NUCLEOTIDE SEQUENCE [LARGE SCALE GENOMIC DNA]</scope>
    <source>
        <tissue evidence="20">Fresh leaf</tissue>
    </source>
</reference>
<dbReference type="PROSITE" id="PS00107">
    <property type="entry name" value="PROTEIN_KINASE_ATP"/>
    <property type="match status" value="1"/>
</dbReference>
<keyword evidence="3" id="KW-0723">Serine/threonine-protein kinase</keyword>
<dbReference type="PROSITE" id="PS50011">
    <property type="entry name" value="PROTEIN_KINASE_DOM"/>
    <property type="match status" value="1"/>
</dbReference>
<reference evidence="22" key="3">
    <citation type="journal article" date="2020" name="Plant Biotechnol. J.">
        <title>The pomegranate (Punica granatum L.) draft genome dissects genetic divergence between soft- and hard-seeded cultivars.</title>
        <authorList>
            <person name="Luo X."/>
            <person name="Li H."/>
            <person name="Wu Z."/>
            <person name="Yao W."/>
            <person name="Zhao P."/>
            <person name="Cao D."/>
            <person name="Yu H."/>
            <person name="Li K."/>
            <person name="Poudel K."/>
            <person name="Zhao D."/>
            <person name="Zhang F."/>
            <person name="Xia X."/>
            <person name="Chen L."/>
            <person name="Wang Q."/>
            <person name="Jing D."/>
            <person name="Cao S."/>
        </authorList>
    </citation>
    <scope>NUCLEOTIDE SEQUENCE [LARGE SCALE GENOMIC DNA]</scope>
</reference>
<dbReference type="PANTHER" id="PTHR46008">
    <property type="entry name" value="LEAF RUST 10 DISEASE-RESISTANCE LOCUS RECEPTOR-LIKE PROTEIN KINASE-LIKE 1.4"/>
    <property type="match status" value="1"/>
</dbReference>
<proteinExistence type="predicted"/>
<accession>A0A218XIL1</accession>
<feature type="domain" description="Protein kinase" evidence="19">
    <location>
        <begin position="373"/>
        <end position="649"/>
    </location>
</feature>
<dbReference type="Gene3D" id="1.10.510.10">
    <property type="entry name" value="Transferase(Phosphotransferase) domain 1"/>
    <property type="match status" value="1"/>
</dbReference>
<evidence type="ECO:0000313" key="23">
    <source>
        <dbReference type="RefSeq" id="XP_031393896.1"/>
    </source>
</evidence>
<protein>
    <recommendedName>
        <fullName evidence="2">non-specific serine/threonine protein kinase</fullName>
        <ecNumber evidence="2">2.7.11.1</ecNumber>
    </recommendedName>
</protein>
<keyword evidence="6 18" id="KW-0732">Signal</keyword>
<feature type="signal peptide" evidence="18">
    <location>
        <begin position="1"/>
        <end position="28"/>
    </location>
</feature>
<dbReference type="AlphaFoldDB" id="A0A218XIL1"/>
<evidence type="ECO:0000256" key="18">
    <source>
        <dbReference type="SAM" id="SignalP"/>
    </source>
</evidence>
<dbReference type="InterPro" id="IPR032872">
    <property type="entry name" value="WAK_assoc_C"/>
</dbReference>
<dbReference type="Proteomes" id="UP000197138">
    <property type="component" value="Unassembled WGS sequence"/>
</dbReference>
<dbReference type="EC" id="2.7.11.1" evidence="2"/>
<dbReference type="EMBL" id="MTKT01001287">
    <property type="protein sequence ID" value="OWM84648.1"/>
    <property type="molecule type" value="Genomic_DNA"/>
</dbReference>
<dbReference type="GeneID" id="116205427"/>
<dbReference type="InterPro" id="IPR011009">
    <property type="entry name" value="Kinase-like_dom_sf"/>
</dbReference>
<feature type="compositionally biased region" description="Polar residues" evidence="16">
    <location>
        <begin position="706"/>
        <end position="721"/>
    </location>
</feature>
<keyword evidence="11 17" id="KW-0472">Membrane</keyword>
<dbReference type="RefSeq" id="XP_031393896.1">
    <property type="nucleotide sequence ID" value="XM_031538036.1"/>
</dbReference>
<keyword evidence="9 15" id="KW-0067">ATP-binding</keyword>
<dbReference type="InterPro" id="IPR025287">
    <property type="entry name" value="WAK_GUB"/>
</dbReference>
<evidence type="ECO:0000256" key="9">
    <source>
        <dbReference type="ARBA" id="ARBA00022840"/>
    </source>
</evidence>
<keyword evidence="5 17" id="KW-0812">Transmembrane</keyword>
<evidence type="ECO:0000256" key="16">
    <source>
        <dbReference type="SAM" id="MobiDB-lite"/>
    </source>
</evidence>
<evidence type="ECO:0000256" key="1">
    <source>
        <dbReference type="ARBA" id="ARBA00004167"/>
    </source>
</evidence>
<dbReference type="GO" id="GO:0005886">
    <property type="term" value="C:plasma membrane"/>
    <property type="evidence" value="ECO:0007669"/>
    <property type="project" value="UniProtKB-ARBA"/>
</dbReference>
<organism evidence="20 21">
    <name type="scientific">Punica granatum</name>
    <name type="common">Pomegranate</name>
    <dbReference type="NCBI Taxonomy" id="22663"/>
    <lineage>
        <taxon>Eukaryota</taxon>
        <taxon>Viridiplantae</taxon>
        <taxon>Streptophyta</taxon>
        <taxon>Embryophyta</taxon>
        <taxon>Tracheophyta</taxon>
        <taxon>Spermatophyta</taxon>
        <taxon>Magnoliopsida</taxon>
        <taxon>eudicotyledons</taxon>
        <taxon>Gunneridae</taxon>
        <taxon>Pentapetalae</taxon>
        <taxon>rosids</taxon>
        <taxon>malvids</taxon>
        <taxon>Myrtales</taxon>
        <taxon>Lythraceae</taxon>
        <taxon>Punica</taxon>
    </lineage>
</organism>
<evidence type="ECO:0000256" key="14">
    <source>
        <dbReference type="ARBA" id="ARBA00048679"/>
    </source>
</evidence>
<evidence type="ECO:0000256" key="7">
    <source>
        <dbReference type="ARBA" id="ARBA00022741"/>
    </source>
</evidence>
<keyword evidence="4" id="KW-0808">Transferase</keyword>
<dbReference type="InterPro" id="IPR001245">
    <property type="entry name" value="Ser-Thr/Tyr_kinase_cat_dom"/>
</dbReference>
<dbReference type="SUPFAM" id="SSF56112">
    <property type="entry name" value="Protein kinase-like (PK-like)"/>
    <property type="match status" value="1"/>
</dbReference>
<dbReference type="GO" id="GO:0004674">
    <property type="term" value="F:protein serine/threonine kinase activity"/>
    <property type="evidence" value="ECO:0007669"/>
    <property type="project" value="UniProtKB-KW"/>
</dbReference>
<evidence type="ECO:0000313" key="21">
    <source>
        <dbReference type="Proteomes" id="UP000197138"/>
    </source>
</evidence>
<evidence type="ECO:0000256" key="2">
    <source>
        <dbReference type="ARBA" id="ARBA00012513"/>
    </source>
</evidence>
<dbReference type="OrthoDB" id="4062651at2759"/>
<dbReference type="InterPro" id="IPR017441">
    <property type="entry name" value="Protein_kinase_ATP_BS"/>
</dbReference>
<comment type="subcellular location">
    <subcellularLocation>
        <location evidence="1">Membrane</location>
        <topology evidence="1">Single-pass membrane protein</topology>
    </subcellularLocation>
</comment>
<feature type="chain" id="PRO_5044569159" description="non-specific serine/threonine protein kinase" evidence="18">
    <location>
        <begin position="29"/>
        <end position="721"/>
    </location>
</feature>
<feature type="region of interest" description="Disordered" evidence="16">
    <location>
        <begin position="699"/>
        <end position="721"/>
    </location>
</feature>
<name>A0A218XIL1_PUNGR</name>